<keyword evidence="2" id="KW-1133">Transmembrane helix</keyword>
<feature type="region of interest" description="Disordered" evidence="1">
    <location>
        <begin position="37"/>
        <end position="58"/>
    </location>
</feature>
<evidence type="ECO:0000256" key="1">
    <source>
        <dbReference type="SAM" id="MobiDB-lite"/>
    </source>
</evidence>
<dbReference type="AlphaFoldDB" id="A0A0A2C544"/>
<name>A0A0A2C544_PROMR</name>
<accession>A0A0A2C544</accession>
<protein>
    <submittedName>
        <fullName evidence="3">Uncharacterized protein</fullName>
    </submittedName>
</protein>
<comment type="caution">
    <text evidence="3">The sequence shown here is derived from an EMBL/GenBank/DDBJ whole genome shotgun (WGS) entry which is preliminary data.</text>
</comment>
<feature type="transmembrane region" description="Helical" evidence="2">
    <location>
        <begin position="14"/>
        <end position="32"/>
    </location>
</feature>
<dbReference type="Proteomes" id="UP000030392">
    <property type="component" value="Unassembled WGS sequence"/>
</dbReference>
<proteinExistence type="predicted"/>
<reference evidence="4" key="1">
    <citation type="journal article" date="2014" name="Sci. Data">
        <title>Genomes of diverse isolates of the marine cyanobacterium Prochlorococcus.</title>
        <authorList>
            <person name="Biller S."/>
            <person name="Berube P."/>
            <person name="Thompson J."/>
            <person name="Kelly L."/>
            <person name="Roggensack S."/>
            <person name="Awad L."/>
            <person name="Roache-Johnson K."/>
            <person name="Ding H."/>
            <person name="Giovannoni S.J."/>
            <person name="Moore L.R."/>
            <person name="Chisholm S.W."/>
        </authorList>
    </citation>
    <scope>NUCLEOTIDE SEQUENCE [LARGE SCALE GENOMIC DNA]</scope>
    <source>
        <strain evidence="4">PAC1</strain>
    </source>
</reference>
<evidence type="ECO:0000256" key="2">
    <source>
        <dbReference type="SAM" id="Phobius"/>
    </source>
</evidence>
<gene>
    <name evidence="3" type="ORF">EV03_2162</name>
</gene>
<dbReference type="EMBL" id="JNAX01000015">
    <property type="protein sequence ID" value="KGG19774.1"/>
    <property type="molecule type" value="Genomic_DNA"/>
</dbReference>
<organism evidence="3 4">
    <name type="scientific">Prochlorococcus marinus str. PAC1</name>
    <dbReference type="NCBI Taxonomy" id="59924"/>
    <lineage>
        <taxon>Bacteria</taxon>
        <taxon>Bacillati</taxon>
        <taxon>Cyanobacteriota</taxon>
        <taxon>Cyanophyceae</taxon>
        <taxon>Synechococcales</taxon>
        <taxon>Prochlorococcaceae</taxon>
        <taxon>Prochlorococcus</taxon>
    </lineage>
</organism>
<sequence length="71" mass="8475">MKYITESIKNIKNLLPYLLIIAIYFFFVNLEAGRDKETNRTNENESLLIEEKSTEQNKQQRIKIPVIPYKQ</sequence>
<keyword evidence="2" id="KW-0472">Membrane</keyword>
<evidence type="ECO:0000313" key="3">
    <source>
        <dbReference type="EMBL" id="KGG19774.1"/>
    </source>
</evidence>
<keyword evidence="2" id="KW-0812">Transmembrane</keyword>
<feature type="compositionally biased region" description="Basic and acidic residues" evidence="1">
    <location>
        <begin position="37"/>
        <end position="55"/>
    </location>
</feature>
<dbReference type="RefSeq" id="WP_036907633.1">
    <property type="nucleotide sequence ID" value="NZ_CP138967.1"/>
</dbReference>
<evidence type="ECO:0000313" key="4">
    <source>
        <dbReference type="Proteomes" id="UP000030392"/>
    </source>
</evidence>